<dbReference type="Pfam" id="PF17932">
    <property type="entry name" value="TetR_C_24"/>
    <property type="match status" value="1"/>
</dbReference>
<reference evidence="6 7" key="1">
    <citation type="submission" date="2019-03" db="EMBL/GenBank/DDBJ databases">
        <authorList>
            <person name="Nijsse B."/>
        </authorList>
    </citation>
    <scope>NUCLEOTIDE SEQUENCE [LARGE SCALE GENOMIC DNA]</scope>
    <source>
        <strain evidence="6">Desulfoluna butyratoxydans MSL71</strain>
    </source>
</reference>
<protein>
    <submittedName>
        <fullName evidence="6">Transcription regulator ysia c-terminal</fullName>
    </submittedName>
</protein>
<dbReference type="InterPro" id="IPR041490">
    <property type="entry name" value="KstR2_TetR_C"/>
</dbReference>
<dbReference type="GO" id="GO:0000976">
    <property type="term" value="F:transcription cis-regulatory region binding"/>
    <property type="evidence" value="ECO:0007669"/>
    <property type="project" value="TreeGrafter"/>
</dbReference>
<evidence type="ECO:0000259" key="5">
    <source>
        <dbReference type="PROSITE" id="PS50977"/>
    </source>
</evidence>
<dbReference type="AlphaFoldDB" id="A0A4U8YQD1"/>
<dbReference type="RefSeq" id="WP_180143267.1">
    <property type="nucleotide sequence ID" value="NZ_CAADHO010000007.1"/>
</dbReference>
<dbReference type="PROSITE" id="PS50977">
    <property type="entry name" value="HTH_TETR_2"/>
    <property type="match status" value="1"/>
</dbReference>
<dbReference type="Gene3D" id="1.10.10.60">
    <property type="entry name" value="Homeodomain-like"/>
    <property type="match status" value="1"/>
</dbReference>
<evidence type="ECO:0000313" key="7">
    <source>
        <dbReference type="Proteomes" id="UP000507962"/>
    </source>
</evidence>
<feature type="domain" description="HTH tetR-type" evidence="5">
    <location>
        <begin position="7"/>
        <end position="67"/>
    </location>
</feature>
<proteinExistence type="predicted"/>
<dbReference type="Proteomes" id="UP000507962">
    <property type="component" value="Unassembled WGS sequence"/>
</dbReference>
<accession>A0A4U8YQD1</accession>
<dbReference type="Gene3D" id="1.10.357.10">
    <property type="entry name" value="Tetracycline Repressor, domain 2"/>
    <property type="match status" value="1"/>
</dbReference>
<dbReference type="SUPFAM" id="SSF46689">
    <property type="entry name" value="Homeodomain-like"/>
    <property type="match status" value="1"/>
</dbReference>
<keyword evidence="1" id="KW-0805">Transcription regulation</keyword>
<evidence type="ECO:0000313" key="6">
    <source>
        <dbReference type="EMBL" id="VFQ46030.1"/>
    </source>
</evidence>
<name>A0A4U8YQD1_9BACT</name>
<dbReference type="PRINTS" id="PR00455">
    <property type="entry name" value="HTHTETR"/>
</dbReference>
<evidence type="ECO:0000256" key="2">
    <source>
        <dbReference type="ARBA" id="ARBA00023125"/>
    </source>
</evidence>
<dbReference type="InterPro" id="IPR036271">
    <property type="entry name" value="Tet_transcr_reg_TetR-rel_C_sf"/>
</dbReference>
<organism evidence="6 7">
    <name type="scientific">Desulfoluna butyratoxydans</name>
    <dbReference type="NCBI Taxonomy" id="231438"/>
    <lineage>
        <taxon>Bacteria</taxon>
        <taxon>Pseudomonadati</taxon>
        <taxon>Thermodesulfobacteriota</taxon>
        <taxon>Desulfobacteria</taxon>
        <taxon>Desulfobacterales</taxon>
        <taxon>Desulfolunaceae</taxon>
        <taxon>Desulfoluna</taxon>
    </lineage>
</organism>
<evidence type="ECO:0000256" key="3">
    <source>
        <dbReference type="ARBA" id="ARBA00023163"/>
    </source>
</evidence>
<evidence type="ECO:0000256" key="4">
    <source>
        <dbReference type="PROSITE-ProRule" id="PRU00335"/>
    </source>
</evidence>
<evidence type="ECO:0000256" key="1">
    <source>
        <dbReference type="ARBA" id="ARBA00023015"/>
    </source>
</evidence>
<dbReference type="GO" id="GO:0003700">
    <property type="term" value="F:DNA-binding transcription factor activity"/>
    <property type="evidence" value="ECO:0007669"/>
    <property type="project" value="TreeGrafter"/>
</dbReference>
<gene>
    <name evidence="6" type="ORF">MSL71_36930</name>
</gene>
<dbReference type="EMBL" id="CAADHO010000007">
    <property type="protein sequence ID" value="VFQ46030.1"/>
    <property type="molecule type" value="Genomic_DNA"/>
</dbReference>
<dbReference type="InterPro" id="IPR050109">
    <property type="entry name" value="HTH-type_TetR-like_transc_reg"/>
</dbReference>
<dbReference type="Pfam" id="PF00440">
    <property type="entry name" value="TetR_N"/>
    <property type="match status" value="1"/>
</dbReference>
<dbReference type="SUPFAM" id="SSF48498">
    <property type="entry name" value="Tetracyclin repressor-like, C-terminal domain"/>
    <property type="match status" value="1"/>
</dbReference>
<dbReference type="InterPro" id="IPR001647">
    <property type="entry name" value="HTH_TetR"/>
</dbReference>
<sequence>MDSAKTSTKRKQILEAAATIFSQKGFHQARMDEIAVMANVAKGTLYYNFSSKSLLFAATVTEGMEGIVRQIRSELVSDLPFPEHFQLLVTSIVRLYLQHSDLAHIIFNEISSGIDDAVLVEIERVRSRFIEFIAEMLERGQQKGYIKEIDLKLSAVALAGIIDSVCSHLLQHPDEATEEKAVATLHAMLSTGLLNGE</sequence>
<dbReference type="FunFam" id="1.10.10.60:FF:000141">
    <property type="entry name" value="TetR family transcriptional regulator"/>
    <property type="match status" value="1"/>
</dbReference>
<dbReference type="PANTHER" id="PTHR30055">
    <property type="entry name" value="HTH-TYPE TRANSCRIPTIONAL REGULATOR RUTR"/>
    <property type="match status" value="1"/>
</dbReference>
<dbReference type="PANTHER" id="PTHR30055:SF234">
    <property type="entry name" value="HTH-TYPE TRANSCRIPTIONAL REGULATOR BETI"/>
    <property type="match status" value="1"/>
</dbReference>
<keyword evidence="7" id="KW-1185">Reference proteome</keyword>
<dbReference type="InterPro" id="IPR009057">
    <property type="entry name" value="Homeodomain-like_sf"/>
</dbReference>
<keyword evidence="3" id="KW-0804">Transcription</keyword>
<keyword evidence="2 4" id="KW-0238">DNA-binding</keyword>
<feature type="DNA-binding region" description="H-T-H motif" evidence="4">
    <location>
        <begin position="30"/>
        <end position="49"/>
    </location>
</feature>